<organism evidence="3 4">
    <name type="scientific">Psychromicrobium lacuslunae</name>
    <dbReference type="NCBI Taxonomy" id="1618207"/>
    <lineage>
        <taxon>Bacteria</taxon>
        <taxon>Bacillati</taxon>
        <taxon>Actinomycetota</taxon>
        <taxon>Actinomycetes</taxon>
        <taxon>Micrococcales</taxon>
        <taxon>Micrococcaceae</taxon>
        <taxon>Psychromicrobium</taxon>
    </lineage>
</organism>
<evidence type="ECO:0000256" key="1">
    <source>
        <dbReference type="SAM" id="Phobius"/>
    </source>
</evidence>
<evidence type="ECO:0000313" key="4">
    <source>
        <dbReference type="Proteomes" id="UP000061839"/>
    </source>
</evidence>
<dbReference type="GO" id="GO:0020037">
    <property type="term" value="F:heme binding"/>
    <property type="evidence" value="ECO:0007669"/>
    <property type="project" value="TreeGrafter"/>
</dbReference>
<dbReference type="Gene3D" id="3.90.420.10">
    <property type="entry name" value="Oxidoreductase, molybdopterin-binding domain"/>
    <property type="match status" value="1"/>
</dbReference>
<dbReference type="SUPFAM" id="SSF56524">
    <property type="entry name" value="Oxidoreductase molybdopterin-binding domain"/>
    <property type="match status" value="1"/>
</dbReference>
<keyword evidence="1" id="KW-0812">Transmembrane</keyword>
<evidence type="ECO:0000313" key="3">
    <source>
        <dbReference type="EMBL" id="AJT40563.1"/>
    </source>
</evidence>
<gene>
    <name evidence="3" type="ORF">UM93_01665</name>
</gene>
<sequence length="528" mass="55666">MNKQSKPALLWAALCGVLAVGFGLLAAELVAGFLSPSLSAVTAVGGTVIDVVPPGVKDWAIASFGTSDKFFFLIGMALVIAILAALAGILELKRKSWGLVAVGIFGLLGLLAVLARSAGSLAGNGVLVLVSPLLAAALSIVLLRVLINRLRGWRAVAGSLQNLDEASRTQPAGQERRLFLRNIGLSAAATALTALVTAAIRGSQAAYQAAREKLKLPMAQQAAAPISANAQLALNGITSLVTPNKQFYRIDTALAVPVINPNDWQLKVTGLVDREISMNLAELLNQPMQERYVTIACVSNEVGGDLIGNARWLGWPVREILAKAGVKPGADMVLSRSSDGFTASTPLQAMTDQRDAMIAVGMNGELLPAEHGFPARLIVPGLYGFVSATKWLTELKVTTFAADVAYWSTRGWSDHGPIKQSSRIDLPRSGSAVPAGPTVLGGMAWAQQRGVSKVELSVDGGDWQPVKLASAISKDTWVQWQAELMLDRGEHQVRVRCVDGLGEVQSSEVAPPAPDGSSGYHQITLRVG</sequence>
<reference evidence="3 4" key="1">
    <citation type="journal article" date="2015" name="Genome Announc.">
        <title>Complete Genome Sequencing of Protease-Producing Novel Arthrobacter sp. Strain IHBB 11108 Using PacBio Single-Molecule Real-Time Sequencing Technology.</title>
        <authorList>
            <person name="Kiran S."/>
            <person name="Swarnkar M.K."/>
            <person name="Pal M."/>
            <person name="Thakur R."/>
            <person name="Tewari R."/>
            <person name="Singh A.K."/>
            <person name="Gulati A."/>
        </authorList>
    </citation>
    <scope>NUCLEOTIDE SEQUENCE [LARGE SCALE GENOMIC DNA]</scope>
    <source>
        <strain evidence="3 4">IHBB 11108</strain>
    </source>
</reference>
<dbReference type="InterPro" id="IPR036374">
    <property type="entry name" value="OxRdtase_Mopterin-bd_sf"/>
</dbReference>
<dbReference type="SUPFAM" id="SSF81296">
    <property type="entry name" value="E set domains"/>
    <property type="match status" value="1"/>
</dbReference>
<dbReference type="Pfam" id="PF00174">
    <property type="entry name" value="Oxidored_molyb"/>
    <property type="match status" value="1"/>
</dbReference>
<dbReference type="RefSeq" id="WP_045073267.1">
    <property type="nucleotide sequence ID" value="NZ_CP011005.1"/>
</dbReference>
<keyword evidence="4" id="KW-1185">Reference proteome</keyword>
<feature type="domain" description="Oxidoreductase molybdopterin-binding" evidence="2">
    <location>
        <begin position="254"/>
        <end position="402"/>
    </location>
</feature>
<feature type="transmembrane region" description="Helical" evidence="1">
    <location>
        <begin position="97"/>
        <end position="115"/>
    </location>
</feature>
<feature type="transmembrane region" description="Helical" evidence="1">
    <location>
        <begin position="69"/>
        <end position="90"/>
    </location>
</feature>
<dbReference type="Gene3D" id="2.60.40.650">
    <property type="match status" value="1"/>
</dbReference>
<dbReference type="PANTHER" id="PTHR19372">
    <property type="entry name" value="SULFITE REDUCTASE"/>
    <property type="match status" value="1"/>
</dbReference>
<dbReference type="STRING" id="1618207.UM93_01665"/>
<dbReference type="InterPro" id="IPR000572">
    <property type="entry name" value="OxRdtase_Mopterin-bd_dom"/>
</dbReference>
<dbReference type="PANTHER" id="PTHR19372:SF7">
    <property type="entry name" value="SULFITE OXIDASE, MITOCHONDRIAL"/>
    <property type="match status" value="1"/>
</dbReference>
<dbReference type="GO" id="GO:0043546">
    <property type="term" value="F:molybdopterin cofactor binding"/>
    <property type="evidence" value="ECO:0007669"/>
    <property type="project" value="TreeGrafter"/>
</dbReference>
<dbReference type="HOGENOM" id="CLU_003827_2_0_11"/>
<dbReference type="Proteomes" id="UP000061839">
    <property type="component" value="Chromosome"/>
</dbReference>
<dbReference type="GO" id="GO:0006790">
    <property type="term" value="P:sulfur compound metabolic process"/>
    <property type="evidence" value="ECO:0007669"/>
    <property type="project" value="TreeGrafter"/>
</dbReference>
<proteinExistence type="predicted"/>
<feature type="transmembrane region" description="Helical" evidence="1">
    <location>
        <begin position="178"/>
        <end position="200"/>
    </location>
</feature>
<keyword evidence="1" id="KW-0472">Membrane</keyword>
<feature type="transmembrane region" description="Helical" evidence="1">
    <location>
        <begin position="121"/>
        <end position="147"/>
    </location>
</feature>
<accession>A0A0D4BW80</accession>
<keyword evidence="1" id="KW-1133">Transmembrane helix</keyword>
<dbReference type="InterPro" id="IPR014756">
    <property type="entry name" value="Ig_E-set"/>
</dbReference>
<dbReference type="EMBL" id="CP011005">
    <property type="protein sequence ID" value="AJT40563.1"/>
    <property type="molecule type" value="Genomic_DNA"/>
</dbReference>
<evidence type="ECO:0000259" key="2">
    <source>
        <dbReference type="Pfam" id="PF00174"/>
    </source>
</evidence>
<dbReference type="OrthoDB" id="9795587at2"/>
<dbReference type="KEGG" id="ari:UM93_01665"/>
<protein>
    <submittedName>
        <fullName evidence="3">Oxidoreductase</fullName>
    </submittedName>
</protein>
<dbReference type="GO" id="GO:0008482">
    <property type="term" value="F:sulfite oxidase activity"/>
    <property type="evidence" value="ECO:0007669"/>
    <property type="project" value="TreeGrafter"/>
</dbReference>
<dbReference type="PATRIC" id="fig|1618207.4.peg.339"/>
<dbReference type="AlphaFoldDB" id="A0A0D4BW80"/>
<name>A0A0D4BW80_9MICC</name>